<dbReference type="SUPFAM" id="SSF52540">
    <property type="entry name" value="P-loop containing nucleoside triphosphate hydrolases"/>
    <property type="match status" value="1"/>
</dbReference>
<protein>
    <submittedName>
        <fullName evidence="1">RecA protein, Radioresistance, DNA-repair, ATPase, DNA-binding</fullName>
    </submittedName>
</protein>
<dbReference type="InterPro" id="IPR027417">
    <property type="entry name" value="P-loop_NTPase"/>
</dbReference>
<evidence type="ECO:0000313" key="1">
    <source>
        <dbReference type="EMBL" id="DAG05845.1"/>
    </source>
</evidence>
<accession>A0A8S5VGG4</accession>
<reference evidence="1" key="1">
    <citation type="journal article" date="2021" name="Proc. Natl. Acad. Sci. U.S.A.">
        <title>A Catalog of Tens of Thousands of Viruses from Human Metagenomes Reveals Hidden Associations with Chronic Diseases.</title>
        <authorList>
            <person name="Tisza M.J."/>
            <person name="Buck C.B."/>
        </authorList>
    </citation>
    <scope>NUCLEOTIDE SEQUENCE</scope>
    <source>
        <strain evidence="1">CtkfK18</strain>
    </source>
</reference>
<sequence>MSWLNKKTDKTLNRYVPTGYATFDIMMGENVRKTDGTLISKNRGFAIGTHNCIASKPGAGKSTFTMDALSFGLHLGYPLHRLVVIDADNAVYTDQRLKKLTKLDQEVISDRFTVISTTSPDDLASIMKEVDAEYKEMKYKPVTFPDPQNPGQTLKMMPFVTLIVDTVTSIKSANNDIETGGDVINNTVGLTTNRELTEFTKSATNYCDGNIIIIWVAHLGDNAPKIGQYVAERDFKSAPIDKKIKVPNAVKAKLSSAFVLEKVVDSVDRGSASKGHVISRLNLDPSTNAFSTQGRMWKSRTGTEGSTITELVNINAEFDRFATLVIDCENIGVFKKGSGMYPSAEYPHIFKDSTDAEKENKYMSSYKRQTLTMDGWDRPFNLMEAFALTHYAGEDPKLCELRDKFTTLCLENLEKKTRYELEVNNINSDDLTKHKTSIGLFMRINEMNKASNMFNPLTDKDDSKAMVADGMDTKLGGDDE</sequence>
<proteinExistence type="predicted"/>
<organism evidence="1">
    <name type="scientific">Myoviridae sp. ctkfK18</name>
    <dbReference type="NCBI Taxonomy" id="2825165"/>
    <lineage>
        <taxon>Viruses</taxon>
        <taxon>Duplodnaviria</taxon>
        <taxon>Heunggongvirae</taxon>
        <taxon>Uroviricota</taxon>
        <taxon>Caudoviricetes</taxon>
    </lineage>
</organism>
<dbReference type="Gene3D" id="3.40.50.300">
    <property type="entry name" value="P-loop containing nucleotide triphosphate hydrolases"/>
    <property type="match status" value="1"/>
</dbReference>
<name>A0A8S5VGG4_9CAUD</name>
<dbReference type="EMBL" id="BK016265">
    <property type="protein sequence ID" value="DAG05845.1"/>
    <property type="molecule type" value="Genomic_DNA"/>
</dbReference>
<keyword evidence="1" id="KW-0238">DNA-binding</keyword>
<dbReference type="GO" id="GO:0003677">
    <property type="term" value="F:DNA binding"/>
    <property type="evidence" value="ECO:0007669"/>
    <property type="project" value="UniProtKB-KW"/>
</dbReference>